<evidence type="ECO:0000313" key="4">
    <source>
        <dbReference type="Proteomes" id="UP000275356"/>
    </source>
</evidence>
<evidence type="ECO:0000256" key="2">
    <source>
        <dbReference type="SAM" id="Phobius"/>
    </source>
</evidence>
<gene>
    <name evidence="3" type="ORF">EDD28_0119</name>
</gene>
<keyword evidence="2" id="KW-0812">Transmembrane</keyword>
<sequence length="324" mass="31440">MIHHTTDGTTTTRATTAARTRGGRRVARRGPGRLLALLLAVLVGAAGAVLGLGGAALALPPDGPGPETPGTSSRVWPTEVRPGDRLYFEVSGYPANETVYIKIDDGQMCSDTSHGACVYATQALDATGYASGSIIVPDLAEGAHWLRMLATGDVFDSVTGEKLGYEGYTRRGGNDFTVVAGASGGADGTGGGGDTGAAGAAGGSGAAGGAADGASGGAGAASGEDAAGGSVTLDLGEEAAPSAEPTVTSTEDTPAETAEELAATQDASADGSVAPVVVAEQPPASSVPVVGIVVLGGAVLVAAALLGWALAKRRRSAPAAGSGE</sequence>
<evidence type="ECO:0000313" key="3">
    <source>
        <dbReference type="EMBL" id="ROR95561.1"/>
    </source>
</evidence>
<dbReference type="AlphaFoldDB" id="A0A3N2D6Z9"/>
<keyword evidence="4" id="KW-1185">Reference proteome</keyword>
<dbReference type="OrthoDB" id="4401529at2"/>
<comment type="caution">
    <text evidence="3">The sequence shown here is derived from an EMBL/GenBank/DDBJ whole genome shotgun (WGS) entry which is preliminary data.</text>
</comment>
<feature type="region of interest" description="Disordered" evidence="1">
    <location>
        <begin position="199"/>
        <end position="229"/>
    </location>
</feature>
<feature type="compositionally biased region" description="Low complexity" evidence="1">
    <location>
        <begin position="7"/>
        <end position="20"/>
    </location>
</feature>
<keyword evidence="2" id="KW-0472">Membrane</keyword>
<feature type="transmembrane region" description="Helical" evidence="2">
    <location>
        <begin position="289"/>
        <end position="311"/>
    </location>
</feature>
<protein>
    <submittedName>
        <fullName evidence="3">Uncharacterized protein</fullName>
    </submittedName>
</protein>
<feature type="compositionally biased region" description="Gly residues" evidence="1">
    <location>
        <begin position="199"/>
        <end position="220"/>
    </location>
</feature>
<dbReference type="EMBL" id="RKHQ01000001">
    <property type="protein sequence ID" value="ROR95561.1"/>
    <property type="molecule type" value="Genomic_DNA"/>
</dbReference>
<feature type="region of interest" description="Disordered" evidence="1">
    <location>
        <begin position="1"/>
        <end position="26"/>
    </location>
</feature>
<accession>A0A3N2D6Z9</accession>
<dbReference type="Proteomes" id="UP000275356">
    <property type="component" value="Unassembled WGS sequence"/>
</dbReference>
<proteinExistence type="predicted"/>
<dbReference type="RefSeq" id="WP_123737859.1">
    <property type="nucleotide sequence ID" value="NZ_RKHQ01000001.1"/>
</dbReference>
<name>A0A3N2D6Z9_9MICO</name>
<reference evidence="3 4" key="1">
    <citation type="submission" date="2018-11" db="EMBL/GenBank/DDBJ databases">
        <title>Sequencing the genomes of 1000 actinobacteria strains.</title>
        <authorList>
            <person name="Klenk H.-P."/>
        </authorList>
    </citation>
    <scope>NUCLEOTIDE SEQUENCE [LARGE SCALE GENOMIC DNA]</scope>
    <source>
        <strain evidence="3 4">DSM 13521</strain>
    </source>
</reference>
<evidence type="ECO:0000256" key="1">
    <source>
        <dbReference type="SAM" id="MobiDB-lite"/>
    </source>
</evidence>
<organism evidence="3 4">
    <name type="scientific">Salana multivorans</name>
    <dbReference type="NCBI Taxonomy" id="120377"/>
    <lineage>
        <taxon>Bacteria</taxon>
        <taxon>Bacillati</taxon>
        <taxon>Actinomycetota</taxon>
        <taxon>Actinomycetes</taxon>
        <taxon>Micrococcales</taxon>
        <taxon>Beutenbergiaceae</taxon>
        <taxon>Salana</taxon>
    </lineage>
</organism>
<keyword evidence="2" id="KW-1133">Transmembrane helix</keyword>
<feature type="transmembrane region" description="Helical" evidence="2">
    <location>
        <begin position="34"/>
        <end position="59"/>
    </location>
</feature>